<proteinExistence type="predicted"/>
<dbReference type="Proteomes" id="UP000199513">
    <property type="component" value="Unassembled WGS sequence"/>
</dbReference>
<evidence type="ECO:0000313" key="2">
    <source>
        <dbReference type="Proteomes" id="UP000199513"/>
    </source>
</evidence>
<protein>
    <submittedName>
        <fullName evidence="1">Uncharacterized protein</fullName>
    </submittedName>
</protein>
<name>A0A1I2JST6_9BACT</name>
<dbReference type="RefSeq" id="WP_091549329.1">
    <property type="nucleotide sequence ID" value="NZ_FONY01000058.1"/>
</dbReference>
<accession>A0A1I2JST6</accession>
<sequence length="173" mass="20566">MKTLIFFIIIITKTFAVYGQDTLCYEKIAFSFFVSHIVKENYENNITFSVKRDISSEISSHLYTSCFQDYYIKYQNISDAEKNSIRNKITEIRKQNQKFNCDLSQNSRFVLSDKSKITKKNKYISINQAEMYLTNLVFVELIVFDKSFENHFFVEIDLKTNEVSRYCKKTISY</sequence>
<dbReference type="STRING" id="1003.SAMN04488541_105816"/>
<evidence type="ECO:0000313" key="1">
    <source>
        <dbReference type="EMBL" id="SFF56177.1"/>
    </source>
</evidence>
<dbReference type="EMBL" id="FONY01000058">
    <property type="protein sequence ID" value="SFF56177.1"/>
    <property type="molecule type" value="Genomic_DNA"/>
</dbReference>
<gene>
    <name evidence="1" type="ORF">SAMN04488541_105816</name>
</gene>
<organism evidence="1 2">
    <name type="scientific">Thermoflexibacter ruber</name>
    <dbReference type="NCBI Taxonomy" id="1003"/>
    <lineage>
        <taxon>Bacteria</taxon>
        <taxon>Pseudomonadati</taxon>
        <taxon>Bacteroidota</taxon>
        <taxon>Cytophagia</taxon>
        <taxon>Cytophagales</taxon>
        <taxon>Thermoflexibacteraceae</taxon>
        <taxon>Thermoflexibacter</taxon>
    </lineage>
</organism>
<dbReference type="AlphaFoldDB" id="A0A1I2JST6"/>
<keyword evidence="2" id="KW-1185">Reference proteome</keyword>
<reference evidence="1 2" key="1">
    <citation type="submission" date="2016-10" db="EMBL/GenBank/DDBJ databases">
        <authorList>
            <person name="de Groot N.N."/>
        </authorList>
    </citation>
    <scope>NUCLEOTIDE SEQUENCE [LARGE SCALE GENOMIC DNA]</scope>
    <source>
        <strain>GEY</strain>
        <strain evidence="2">DSM 9560</strain>
    </source>
</reference>